<evidence type="ECO:0000256" key="2">
    <source>
        <dbReference type="RuleBase" id="RU003682"/>
    </source>
</evidence>
<comment type="similarity">
    <text evidence="1 2">Belongs to the iron/ascorbate-dependent oxidoreductase family.</text>
</comment>
<dbReference type="EMBL" id="JAUJLE010000181">
    <property type="protein sequence ID" value="KAK0970980.1"/>
    <property type="molecule type" value="Genomic_DNA"/>
</dbReference>
<dbReference type="GO" id="GO:0016491">
    <property type="term" value="F:oxidoreductase activity"/>
    <property type="evidence" value="ECO:0007669"/>
    <property type="project" value="UniProtKB-KW"/>
</dbReference>
<dbReference type="Proteomes" id="UP001168146">
    <property type="component" value="Unassembled WGS sequence"/>
</dbReference>
<evidence type="ECO:0000313" key="7">
    <source>
        <dbReference type="Proteomes" id="UP001168146"/>
    </source>
</evidence>
<keyword evidence="2" id="KW-0408">Iron</keyword>
<dbReference type="Gene3D" id="2.60.120.330">
    <property type="entry name" value="B-lactam Antibiotic, Isopenicillin N Synthase, Chain"/>
    <property type="match status" value="1"/>
</dbReference>
<feature type="region of interest" description="Disordered" evidence="3">
    <location>
        <begin position="231"/>
        <end position="250"/>
    </location>
</feature>
<sequence>MGSTGDETARIPVLDISPSNTNGPKQLLDAATKYGFVFIENNETGIAVEDIDHMFNLSKQFFDSPVETKQEVSINSNKAGKNHGWLSRGVETLDPSTQKRPDVKEAFNIGEPLNNHLQQPLPHSLTPHTQTILAFQANCLALCQRLLHLFATALDLDETWFTARHSHPGKPTGSLFRMLYYPRLETDDGTSAPNDDIRAGAHSDFGSLTLLFQQRGQPGLEIKTPSGEWAAVPVDPLGERPSPGGRDETMRQPRRALPILVNIGDLLDDWTGGLLKSTVHRVIFPPGAGGGVDRYSMAYFCHPLDDALLEPVPSKLVQAHVERTGRSGAREGRVMTARDHLMERLAATYTLEKSEMSGAL</sequence>
<dbReference type="Proteomes" id="UP001175353">
    <property type="component" value="Unassembled WGS sequence"/>
</dbReference>
<dbReference type="InterPro" id="IPR050231">
    <property type="entry name" value="Iron_ascorbate_oxido_reductase"/>
</dbReference>
<dbReference type="EMBL" id="JASUXU010000005">
    <property type="protein sequence ID" value="KAK0326043.1"/>
    <property type="molecule type" value="Genomic_DNA"/>
</dbReference>
<feature type="region of interest" description="Disordered" evidence="3">
    <location>
        <begin position="1"/>
        <end position="22"/>
    </location>
</feature>
<evidence type="ECO:0000313" key="5">
    <source>
        <dbReference type="EMBL" id="KAK0326043.1"/>
    </source>
</evidence>
<feature type="region of interest" description="Disordered" evidence="3">
    <location>
        <begin position="77"/>
        <end position="98"/>
    </location>
</feature>
<evidence type="ECO:0000259" key="4">
    <source>
        <dbReference type="PROSITE" id="PS51471"/>
    </source>
</evidence>
<dbReference type="SUPFAM" id="SSF51197">
    <property type="entry name" value="Clavaminate synthase-like"/>
    <property type="match status" value="1"/>
</dbReference>
<name>A0AAN6FX36_9PEZI</name>
<dbReference type="PANTHER" id="PTHR47990">
    <property type="entry name" value="2-OXOGLUTARATE (2OG) AND FE(II)-DEPENDENT OXYGENASE SUPERFAMILY PROTEIN-RELATED"/>
    <property type="match status" value="1"/>
</dbReference>
<keyword evidence="8" id="KW-1185">Reference proteome</keyword>
<protein>
    <recommendedName>
        <fullName evidence="4">Fe2OG dioxygenase domain-containing protein</fullName>
    </recommendedName>
</protein>
<dbReference type="InterPro" id="IPR044861">
    <property type="entry name" value="IPNS-like_FE2OG_OXY"/>
</dbReference>
<evidence type="ECO:0000313" key="6">
    <source>
        <dbReference type="EMBL" id="KAK0970980.1"/>
    </source>
</evidence>
<keyword evidence="2" id="KW-0560">Oxidoreductase</keyword>
<accession>A0AAN6FX36</accession>
<dbReference type="GO" id="GO:0044283">
    <property type="term" value="P:small molecule biosynthetic process"/>
    <property type="evidence" value="ECO:0007669"/>
    <property type="project" value="UniProtKB-ARBA"/>
</dbReference>
<organism evidence="5 7">
    <name type="scientific">Friedmanniomyces endolithicus</name>
    <dbReference type="NCBI Taxonomy" id="329885"/>
    <lineage>
        <taxon>Eukaryota</taxon>
        <taxon>Fungi</taxon>
        <taxon>Dikarya</taxon>
        <taxon>Ascomycota</taxon>
        <taxon>Pezizomycotina</taxon>
        <taxon>Dothideomycetes</taxon>
        <taxon>Dothideomycetidae</taxon>
        <taxon>Mycosphaerellales</taxon>
        <taxon>Teratosphaeriaceae</taxon>
        <taxon>Friedmanniomyces</taxon>
    </lineage>
</organism>
<proteinExistence type="inferred from homology"/>
<keyword evidence="2" id="KW-0479">Metal-binding</keyword>
<evidence type="ECO:0000313" key="8">
    <source>
        <dbReference type="Proteomes" id="UP001175353"/>
    </source>
</evidence>
<dbReference type="Pfam" id="PF03171">
    <property type="entry name" value="2OG-FeII_Oxy"/>
    <property type="match status" value="1"/>
</dbReference>
<evidence type="ECO:0000256" key="3">
    <source>
        <dbReference type="SAM" id="MobiDB-lite"/>
    </source>
</evidence>
<feature type="domain" description="Fe2OG dioxygenase" evidence="4">
    <location>
        <begin position="171"/>
        <end position="303"/>
    </location>
</feature>
<reference evidence="5" key="1">
    <citation type="submission" date="2021-12" db="EMBL/GenBank/DDBJ databases">
        <title>Black yeast isolated from Biological Soil Crust.</title>
        <authorList>
            <person name="Kurbessoian T."/>
        </authorList>
    </citation>
    <scope>NUCLEOTIDE SEQUENCE</scope>
    <source>
        <strain evidence="5">CCFEE 5208</strain>
    </source>
</reference>
<dbReference type="PROSITE" id="PS51471">
    <property type="entry name" value="FE2OG_OXY"/>
    <property type="match status" value="1"/>
</dbReference>
<comment type="caution">
    <text evidence="5">The sequence shown here is derived from an EMBL/GenBank/DDBJ whole genome shotgun (WGS) entry which is preliminary data.</text>
</comment>
<gene>
    <name evidence="5" type="ORF">LTR82_002788</name>
    <name evidence="6" type="ORF">LTR91_015696</name>
</gene>
<dbReference type="InterPro" id="IPR026992">
    <property type="entry name" value="DIOX_N"/>
</dbReference>
<dbReference type="Pfam" id="PF14226">
    <property type="entry name" value="DIOX_N"/>
    <property type="match status" value="1"/>
</dbReference>
<reference evidence="6" key="2">
    <citation type="submission" date="2023-06" db="EMBL/GenBank/DDBJ databases">
        <title>Black Yeasts Isolated from many extreme environments.</title>
        <authorList>
            <person name="Coleine C."/>
            <person name="Stajich J.E."/>
            <person name="Selbmann L."/>
        </authorList>
    </citation>
    <scope>NUCLEOTIDE SEQUENCE</scope>
    <source>
        <strain evidence="6">CCFEE 5200</strain>
    </source>
</reference>
<dbReference type="AlphaFoldDB" id="A0AAN6FX36"/>
<dbReference type="InterPro" id="IPR027443">
    <property type="entry name" value="IPNS-like_sf"/>
</dbReference>
<evidence type="ECO:0000256" key="1">
    <source>
        <dbReference type="ARBA" id="ARBA00008056"/>
    </source>
</evidence>
<dbReference type="InterPro" id="IPR005123">
    <property type="entry name" value="Oxoglu/Fe-dep_dioxygenase_dom"/>
</dbReference>
<dbReference type="GO" id="GO:0046872">
    <property type="term" value="F:metal ion binding"/>
    <property type="evidence" value="ECO:0007669"/>
    <property type="project" value="UniProtKB-KW"/>
</dbReference>